<keyword evidence="1" id="KW-1133">Transmembrane helix</keyword>
<protein>
    <submittedName>
        <fullName evidence="2">Uncharacterized protein</fullName>
    </submittedName>
</protein>
<name>A0A7J5B855_9MICO</name>
<comment type="caution">
    <text evidence="2">The sequence shown here is derived from an EMBL/GenBank/DDBJ whole genome shotgun (WGS) entry which is preliminary data.</text>
</comment>
<dbReference type="EMBL" id="WBKB01000009">
    <property type="protein sequence ID" value="KAB1641428.1"/>
    <property type="molecule type" value="Genomic_DNA"/>
</dbReference>
<dbReference type="OrthoDB" id="4991441at2"/>
<accession>A0A7J5B855</accession>
<keyword evidence="3" id="KW-1185">Reference proteome</keyword>
<sequence>MEIASWITQLLIMSVLIAVIAGAGAPPRDGSEPPTVREELDDLGYRVRGFAARLKNRWQRCGTRRKRPPRR</sequence>
<keyword evidence="1" id="KW-0812">Transmembrane</keyword>
<evidence type="ECO:0000313" key="3">
    <source>
        <dbReference type="Proteomes" id="UP000433493"/>
    </source>
</evidence>
<keyword evidence="1" id="KW-0472">Membrane</keyword>
<organism evidence="2 3">
    <name type="scientific">Gulosibacter chungangensis</name>
    <dbReference type="NCBI Taxonomy" id="979746"/>
    <lineage>
        <taxon>Bacteria</taxon>
        <taxon>Bacillati</taxon>
        <taxon>Actinomycetota</taxon>
        <taxon>Actinomycetes</taxon>
        <taxon>Micrococcales</taxon>
        <taxon>Microbacteriaceae</taxon>
        <taxon>Gulosibacter</taxon>
    </lineage>
</organism>
<gene>
    <name evidence="2" type="ORF">F8O05_12650</name>
</gene>
<dbReference type="AlphaFoldDB" id="A0A7J5B855"/>
<reference evidence="2 3" key="1">
    <citation type="submission" date="2019-09" db="EMBL/GenBank/DDBJ databases">
        <title>Phylogeny of genus Pseudoclavibacter and closely related genus.</title>
        <authorList>
            <person name="Li Y."/>
        </authorList>
    </citation>
    <scope>NUCLEOTIDE SEQUENCE [LARGE SCALE GENOMIC DNA]</scope>
    <source>
        <strain evidence="2 3">KCTC 13959</strain>
    </source>
</reference>
<evidence type="ECO:0000313" key="2">
    <source>
        <dbReference type="EMBL" id="KAB1641428.1"/>
    </source>
</evidence>
<feature type="transmembrane region" description="Helical" evidence="1">
    <location>
        <begin position="6"/>
        <end position="25"/>
    </location>
</feature>
<dbReference type="Proteomes" id="UP000433493">
    <property type="component" value="Unassembled WGS sequence"/>
</dbReference>
<proteinExistence type="predicted"/>
<dbReference type="RefSeq" id="WP_158053111.1">
    <property type="nucleotide sequence ID" value="NZ_WBKB01000009.1"/>
</dbReference>
<evidence type="ECO:0000256" key="1">
    <source>
        <dbReference type="SAM" id="Phobius"/>
    </source>
</evidence>